<name>A0A975U6G8_9VIBR</name>
<feature type="chain" id="PRO_5037156869" description="DUF4105 domain-containing protein" evidence="1">
    <location>
        <begin position="21"/>
        <end position="199"/>
    </location>
</feature>
<dbReference type="AlphaFoldDB" id="A0A975U6G8"/>
<protein>
    <recommendedName>
        <fullName evidence="4">DUF4105 domain-containing protein</fullName>
    </recommendedName>
</protein>
<evidence type="ECO:0000313" key="2">
    <source>
        <dbReference type="EMBL" id="QXO16028.1"/>
    </source>
</evidence>
<organism evidence="2 3">
    <name type="scientific">Vibrio ostreae</name>
    <dbReference type="NCBI Taxonomy" id="2841925"/>
    <lineage>
        <taxon>Bacteria</taxon>
        <taxon>Pseudomonadati</taxon>
        <taxon>Pseudomonadota</taxon>
        <taxon>Gammaproteobacteria</taxon>
        <taxon>Vibrionales</taxon>
        <taxon>Vibrionaceae</taxon>
        <taxon>Vibrio</taxon>
    </lineage>
</organism>
<dbReference type="RefSeq" id="WP_218561826.1">
    <property type="nucleotide sequence ID" value="NZ_CP076642.1"/>
</dbReference>
<accession>A0A975U6G8</accession>
<reference evidence="2" key="1">
    <citation type="submission" date="2021-06" db="EMBL/GenBank/DDBJ databases">
        <title>Vibrio nov. sp., novel gut bacterium isolated from Yellow Sea oyster.</title>
        <authorList>
            <person name="Muhammad N."/>
            <person name="Nguyen T.H."/>
            <person name="Lee Y.-J."/>
            <person name="Ko J."/>
            <person name="Kim S.-G."/>
        </authorList>
    </citation>
    <scope>NUCLEOTIDE SEQUENCE</scope>
    <source>
        <strain evidence="2">OG9-811</strain>
    </source>
</reference>
<dbReference type="EMBL" id="CP076642">
    <property type="protein sequence ID" value="QXO16028.1"/>
    <property type="molecule type" value="Genomic_DNA"/>
</dbReference>
<proteinExistence type="predicted"/>
<keyword evidence="1" id="KW-0732">Signal</keyword>
<evidence type="ECO:0000313" key="3">
    <source>
        <dbReference type="Proteomes" id="UP000694232"/>
    </source>
</evidence>
<feature type="signal peptide" evidence="1">
    <location>
        <begin position="1"/>
        <end position="20"/>
    </location>
</feature>
<keyword evidence="3" id="KW-1185">Reference proteome</keyword>
<evidence type="ECO:0008006" key="4">
    <source>
        <dbReference type="Google" id="ProtNLM"/>
    </source>
</evidence>
<evidence type="ECO:0000256" key="1">
    <source>
        <dbReference type="SAM" id="SignalP"/>
    </source>
</evidence>
<dbReference type="KEGG" id="vos:KNV97_00370"/>
<gene>
    <name evidence="2" type="ORF">KNV97_00370</name>
</gene>
<dbReference type="Proteomes" id="UP000694232">
    <property type="component" value="Chromosome 2"/>
</dbReference>
<sequence length="199" mass="23074">MKKWSLMLILWSSGAAVVWSHDVLAVHPDFLQSYLEGRKQALAPEQLAQRADWFECSEQDTEKSWCSEPFYYYATRVWAQTGEATPIARPSLILHSDYTLHSWSQLQLGLRSDGFELRKVTVGEARFDVVRRLQHQTPQQVDRELMLFISQHARQFPKTLYWQARYGFAELHSNAQSVQLLFTQAPVSTLWDDAAETQP</sequence>